<sequence length="182" mass="20887">MIKISKEKLIIGGLKKFGILNILKSNHNELIKKYPNIAIFAFDRIGADISIVGIYEKAELEGLKDCIFNKIDTQKSVCLDVGANIGNHTLYFAQFFNQVYSFEPHPEIFELLKFNVRKSKNVKVFQFGLSNKNDEMIIATDQDTSYGSSSLRNKVNLKFEKSADIFNVQVKRFDDFFNKINE</sequence>
<evidence type="ECO:0000259" key="1">
    <source>
        <dbReference type="Pfam" id="PF05050"/>
    </source>
</evidence>
<dbReference type="PANTHER" id="PTHR34203">
    <property type="entry name" value="METHYLTRANSFERASE, FKBM FAMILY PROTEIN"/>
    <property type="match status" value="1"/>
</dbReference>
<dbReference type="EMBL" id="UINC01112817">
    <property type="protein sequence ID" value="SVC82018.1"/>
    <property type="molecule type" value="Genomic_DNA"/>
</dbReference>
<dbReference type="Pfam" id="PF05050">
    <property type="entry name" value="Methyltransf_21"/>
    <property type="match status" value="1"/>
</dbReference>
<dbReference type="InterPro" id="IPR006342">
    <property type="entry name" value="FkbM_mtfrase"/>
</dbReference>
<gene>
    <name evidence="2" type="ORF">METZ01_LOCUS334872</name>
</gene>
<reference evidence="2" key="1">
    <citation type="submission" date="2018-05" db="EMBL/GenBank/DDBJ databases">
        <authorList>
            <person name="Lanie J.A."/>
            <person name="Ng W.-L."/>
            <person name="Kazmierczak K.M."/>
            <person name="Andrzejewski T.M."/>
            <person name="Davidsen T.M."/>
            <person name="Wayne K.J."/>
            <person name="Tettelin H."/>
            <person name="Glass J.I."/>
            <person name="Rusch D."/>
            <person name="Podicherti R."/>
            <person name="Tsui H.-C.T."/>
            <person name="Winkler M.E."/>
        </authorList>
    </citation>
    <scope>NUCLEOTIDE SEQUENCE</scope>
</reference>
<dbReference type="InterPro" id="IPR052514">
    <property type="entry name" value="SAM-dependent_MTase"/>
</dbReference>
<dbReference type="InterPro" id="IPR029063">
    <property type="entry name" value="SAM-dependent_MTases_sf"/>
</dbReference>
<dbReference type="SUPFAM" id="SSF53335">
    <property type="entry name" value="S-adenosyl-L-methionine-dependent methyltransferases"/>
    <property type="match status" value="1"/>
</dbReference>
<dbReference type="NCBIfam" id="TIGR01444">
    <property type="entry name" value="fkbM_fam"/>
    <property type="match status" value="1"/>
</dbReference>
<feature type="domain" description="Methyltransferase FkbM" evidence="1">
    <location>
        <begin position="80"/>
        <end position="180"/>
    </location>
</feature>
<dbReference type="Gene3D" id="3.40.50.150">
    <property type="entry name" value="Vaccinia Virus protein VP39"/>
    <property type="match status" value="1"/>
</dbReference>
<name>A0A382QAM8_9ZZZZ</name>
<accession>A0A382QAM8</accession>
<protein>
    <recommendedName>
        <fullName evidence="1">Methyltransferase FkbM domain-containing protein</fullName>
    </recommendedName>
</protein>
<dbReference type="PANTHER" id="PTHR34203:SF15">
    <property type="entry name" value="SLL1173 PROTEIN"/>
    <property type="match status" value="1"/>
</dbReference>
<proteinExistence type="predicted"/>
<organism evidence="2">
    <name type="scientific">marine metagenome</name>
    <dbReference type="NCBI Taxonomy" id="408172"/>
    <lineage>
        <taxon>unclassified sequences</taxon>
        <taxon>metagenomes</taxon>
        <taxon>ecological metagenomes</taxon>
    </lineage>
</organism>
<dbReference type="AlphaFoldDB" id="A0A382QAM8"/>
<evidence type="ECO:0000313" key="2">
    <source>
        <dbReference type="EMBL" id="SVC82018.1"/>
    </source>
</evidence>